<dbReference type="PROSITE" id="PS50222">
    <property type="entry name" value="EF_HAND_2"/>
    <property type="match status" value="1"/>
</dbReference>
<dbReference type="Gene3D" id="1.10.238.10">
    <property type="entry name" value="EF-hand"/>
    <property type="match status" value="1"/>
</dbReference>
<proteinExistence type="predicted"/>
<dbReference type="Pfam" id="PF13202">
    <property type="entry name" value="EF-hand_5"/>
    <property type="match status" value="2"/>
</dbReference>
<comment type="caution">
    <text evidence="3">The sequence shown here is derived from an EMBL/GenBank/DDBJ whole genome shotgun (WGS) entry which is preliminary data.</text>
</comment>
<dbReference type="EMBL" id="CAUYUJ010015126">
    <property type="protein sequence ID" value="CAK0850205.1"/>
    <property type="molecule type" value="Genomic_DNA"/>
</dbReference>
<dbReference type="InterPro" id="IPR011992">
    <property type="entry name" value="EF-hand-dom_pair"/>
</dbReference>
<evidence type="ECO:0000313" key="3">
    <source>
        <dbReference type="EMBL" id="CAK0850205.1"/>
    </source>
</evidence>
<feature type="non-terminal residue" evidence="3">
    <location>
        <position position="143"/>
    </location>
</feature>
<keyword evidence="4" id="KW-1185">Reference proteome</keyword>
<feature type="domain" description="EF-hand" evidence="2">
    <location>
        <begin position="69"/>
        <end position="104"/>
    </location>
</feature>
<evidence type="ECO:0000259" key="2">
    <source>
        <dbReference type="PROSITE" id="PS50222"/>
    </source>
</evidence>
<keyword evidence="1" id="KW-0106">Calcium</keyword>
<dbReference type="SUPFAM" id="SSF47473">
    <property type="entry name" value="EF-hand"/>
    <property type="match status" value="1"/>
</dbReference>
<dbReference type="InterPro" id="IPR018247">
    <property type="entry name" value="EF_Hand_1_Ca_BS"/>
</dbReference>
<evidence type="ECO:0000313" key="4">
    <source>
        <dbReference type="Proteomes" id="UP001189429"/>
    </source>
</evidence>
<gene>
    <name evidence="3" type="ORF">PCOR1329_LOCUS42659</name>
</gene>
<name>A0ABN9TVC0_9DINO</name>
<protein>
    <recommendedName>
        <fullName evidence="2">EF-hand domain-containing protein</fullName>
    </recommendedName>
</protein>
<reference evidence="3" key="1">
    <citation type="submission" date="2023-10" db="EMBL/GenBank/DDBJ databases">
        <authorList>
            <person name="Chen Y."/>
            <person name="Shah S."/>
            <person name="Dougan E. K."/>
            <person name="Thang M."/>
            <person name="Chan C."/>
        </authorList>
    </citation>
    <scope>NUCLEOTIDE SEQUENCE [LARGE SCALE GENOMIC DNA]</scope>
</reference>
<dbReference type="InterPro" id="IPR002048">
    <property type="entry name" value="EF_hand_dom"/>
</dbReference>
<evidence type="ECO:0000256" key="1">
    <source>
        <dbReference type="ARBA" id="ARBA00022837"/>
    </source>
</evidence>
<sequence length="143" mass="14550">MLDQDHDGRISPQELGVSRHQGRLSGSAFDVLLGADADGNSALDIPEFTFTLLQAVLGNQSLGGSLDVPGEALVDAAWLLADADGDGRVGREELAELGRELNLTYAGLGPMLAPAGASGALENSAQFQSSVAKACAVAGTSTL</sequence>
<dbReference type="Proteomes" id="UP001189429">
    <property type="component" value="Unassembled WGS sequence"/>
</dbReference>
<organism evidence="3 4">
    <name type="scientific">Prorocentrum cordatum</name>
    <dbReference type="NCBI Taxonomy" id="2364126"/>
    <lineage>
        <taxon>Eukaryota</taxon>
        <taxon>Sar</taxon>
        <taxon>Alveolata</taxon>
        <taxon>Dinophyceae</taxon>
        <taxon>Prorocentrales</taxon>
        <taxon>Prorocentraceae</taxon>
        <taxon>Prorocentrum</taxon>
    </lineage>
</organism>
<accession>A0ABN9TVC0</accession>
<dbReference type="PROSITE" id="PS00018">
    <property type="entry name" value="EF_HAND_1"/>
    <property type="match status" value="2"/>
</dbReference>